<dbReference type="Proteomes" id="UP000663760">
    <property type="component" value="Chromosome 9"/>
</dbReference>
<evidence type="ECO:0000256" key="3">
    <source>
        <dbReference type="ARBA" id="ARBA00022964"/>
    </source>
</evidence>
<reference evidence="11" key="1">
    <citation type="submission" date="2020-02" db="EMBL/GenBank/DDBJ databases">
        <authorList>
            <person name="Scholz U."/>
            <person name="Mascher M."/>
            <person name="Fiebig A."/>
        </authorList>
    </citation>
    <scope>NUCLEOTIDE SEQUENCE</scope>
</reference>
<dbReference type="Gene3D" id="2.60.120.330">
    <property type="entry name" value="B-lactam Antibiotic, Isopenicillin N Synthase, Chain"/>
    <property type="match status" value="1"/>
</dbReference>
<evidence type="ECO:0000256" key="4">
    <source>
        <dbReference type="ARBA" id="ARBA00023002"/>
    </source>
</evidence>
<dbReference type="PROSITE" id="PS51471">
    <property type="entry name" value="FE2OG_OXY"/>
    <property type="match status" value="1"/>
</dbReference>
<dbReference type="FunFam" id="2.60.120.330:FF:000014">
    <property type="entry name" value="Gibberellin 2-beta-dioxygenase 1"/>
    <property type="match status" value="1"/>
</dbReference>
<evidence type="ECO:0000256" key="1">
    <source>
        <dbReference type="ARBA" id="ARBA00001961"/>
    </source>
</evidence>
<proteinExistence type="inferred from homology"/>
<keyword evidence="3" id="KW-0223">Dioxygenase</keyword>
<dbReference type="InterPro" id="IPR027443">
    <property type="entry name" value="IPNS-like_sf"/>
</dbReference>
<name>A0A7I8KW03_SPIIN</name>
<sequence length="328" mass="35370">MVVAVEKGGVERITRVSLQGKAAAGGIPVVDLRRGEVGGAMVRACEEVGFFKVVNHGVPVELMEWLEAETVGFFARPEEEKERAAGVAAPYGYGSRRIGCSGDVGWVEYLLMQLRGGVADGPVTALLHQHGAARLCAAMAEYTAAVRGLAVALLEEMGKALGLAAGDALSRMVADEESDSLFRLNHYPPCPAAGEEVTGFGEHTDPQIVSILRANETCGLQIALRDGNWVSVPPDHSSLFVNVGDSLEVLTNGRFRSVRHRVVLGEETRSRVSMIFFGGPPPGGRLAPLPLMVAGGQESLYREITWSEYKESSFRTRLADDRLLLFHR</sequence>
<evidence type="ECO:0000256" key="5">
    <source>
        <dbReference type="ARBA" id="ARBA00023004"/>
    </source>
</evidence>
<dbReference type="InterPro" id="IPR005123">
    <property type="entry name" value="Oxoglu/Fe-dep_dioxygenase_dom"/>
</dbReference>
<dbReference type="InterPro" id="IPR026992">
    <property type="entry name" value="DIOX_N"/>
</dbReference>
<dbReference type="GO" id="GO:0046872">
    <property type="term" value="F:metal ion binding"/>
    <property type="evidence" value="ECO:0007669"/>
    <property type="project" value="UniProtKB-KW"/>
</dbReference>
<dbReference type="InterPro" id="IPR044861">
    <property type="entry name" value="IPNS-like_FE2OG_OXY"/>
</dbReference>
<evidence type="ECO:0000256" key="6">
    <source>
        <dbReference type="ARBA" id="ARBA00052204"/>
    </source>
</evidence>
<dbReference type="GO" id="GO:0045543">
    <property type="term" value="F:gibberellin 2-beta-dioxygenase activity"/>
    <property type="evidence" value="ECO:0007669"/>
    <property type="project" value="UniProtKB-EC"/>
</dbReference>
<keyword evidence="12" id="KW-1185">Reference proteome</keyword>
<keyword evidence="2 9" id="KW-0479">Metal-binding</keyword>
<dbReference type="OrthoDB" id="288590at2759"/>
<accession>A0A7I8KW03</accession>
<keyword evidence="4 9" id="KW-0560">Oxidoreductase</keyword>
<dbReference type="Pfam" id="PF14226">
    <property type="entry name" value="DIOX_N"/>
    <property type="match status" value="1"/>
</dbReference>
<organism evidence="11 12">
    <name type="scientific">Spirodela intermedia</name>
    <name type="common">Intermediate duckweed</name>
    <dbReference type="NCBI Taxonomy" id="51605"/>
    <lineage>
        <taxon>Eukaryota</taxon>
        <taxon>Viridiplantae</taxon>
        <taxon>Streptophyta</taxon>
        <taxon>Embryophyta</taxon>
        <taxon>Tracheophyta</taxon>
        <taxon>Spermatophyta</taxon>
        <taxon>Magnoliopsida</taxon>
        <taxon>Liliopsida</taxon>
        <taxon>Araceae</taxon>
        <taxon>Lemnoideae</taxon>
        <taxon>Spirodela</taxon>
    </lineage>
</organism>
<dbReference type="AlphaFoldDB" id="A0A7I8KW03"/>
<evidence type="ECO:0000259" key="10">
    <source>
        <dbReference type="PROSITE" id="PS51471"/>
    </source>
</evidence>
<evidence type="ECO:0000313" key="12">
    <source>
        <dbReference type="Proteomes" id="UP000663760"/>
    </source>
</evidence>
<dbReference type="EC" id="1.14.11.13" evidence="8"/>
<evidence type="ECO:0000256" key="8">
    <source>
        <dbReference type="ARBA" id="ARBA00066708"/>
    </source>
</evidence>
<comment type="catalytic activity">
    <reaction evidence="6">
        <text>gibberellin A1 + 2-oxoglutarate + O2 = gibberellin A8 + succinate + CO2</text>
        <dbReference type="Rhea" id="RHEA:15005"/>
        <dbReference type="ChEBI" id="CHEBI:15379"/>
        <dbReference type="ChEBI" id="CHEBI:16526"/>
        <dbReference type="ChEBI" id="CHEBI:16810"/>
        <dbReference type="ChEBI" id="CHEBI:30031"/>
        <dbReference type="ChEBI" id="CHEBI:58524"/>
        <dbReference type="ChEBI" id="CHEBI:58594"/>
        <dbReference type="EC" id="1.14.11.13"/>
    </reaction>
</comment>
<keyword evidence="5 9" id="KW-0408">Iron</keyword>
<feature type="domain" description="Fe2OG dioxygenase" evidence="10">
    <location>
        <begin position="177"/>
        <end position="280"/>
    </location>
</feature>
<protein>
    <recommendedName>
        <fullName evidence="8">gibberellin 2beta-dioxygenase</fullName>
        <ecNumber evidence="8">1.14.11.13</ecNumber>
    </recommendedName>
</protein>
<gene>
    <name evidence="11" type="ORF">SI8410_09012665</name>
</gene>
<dbReference type="SUPFAM" id="SSF51197">
    <property type="entry name" value="Clavaminate synthase-like"/>
    <property type="match status" value="1"/>
</dbReference>
<dbReference type="PANTHER" id="PTHR47990">
    <property type="entry name" value="2-OXOGLUTARATE (2OG) AND FE(II)-DEPENDENT OXYGENASE SUPERFAMILY PROTEIN-RELATED"/>
    <property type="match status" value="1"/>
</dbReference>
<evidence type="ECO:0000256" key="9">
    <source>
        <dbReference type="RuleBase" id="RU003682"/>
    </source>
</evidence>
<comment type="cofactor">
    <cofactor evidence="1">
        <name>L-ascorbate</name>
        <dbReference type="ChEBI" id="CHEBI:38290"/>
    </cofactor>
</comment>
<dbReference type="EMBL" id="LR746272">
    <property type="protein sequence ID" value="CAA7401987.1"/>
    <property type="molecule type" value="Genomic_DNA"/>
</dbReference>
<dbReference type="Pfam" id="PF03171">
    <property type="entry name" value="2OG-FeII_Oxy"/>
    <property type="match status" value="1"/>
</dbReference>
<dbReference type="InterPro" id="IPR050231">
    <property type="entry name" value="Iron_ascorbate_oxido_reductase"/>
</dbReference>
<evidence type="ECO:0000256" key="2">
    <source>
        <dbReference type="ARBA" id="ARBA00022723"/>
    </source>
</evidence>
<evidence type="ECO:0000313" key="11">
    <source>
        <dbReference type="EMBL" id="CAA7401987.1"/>
    </source>
</evidence>
<comment type="similarity">
    <text evidence="7">Belongs to the iron/ascorbate-dependent oxidoreductase family. GA2OX subfamily.</text>
</comment>
<evidence type="ECO:0000256" key="7">
    <source>
        <dbReference type="ARBA" id="ARBA00061282"/>
    </source>
</evidence>